<evidence type="ECO:0000256" key="4">
    <source>
        <dbReference type="ARBA" id="ARBA00022723"/>
    </source>
</evidence>
<dbReference type="InterPro" id="IPR017221">
    <property type="entry name" value="DUF34/NIF3_bac"/>
</dbReference>
<keyword evidence="4 5" id="KW-0479">Metal-binding</keyword>
<feature type="binding site" evidence="6">
    <location>
        <position position="104"/>
    </location>
    <ligand>
        <name>a divalent metal cation</name>
        <dbReference type="ChEBI" id="CHEBI:60240"/>
        <label>1</label>
    </ligand>
</feature>
<dbReference type="GO" id="GO:0046872">
    <property type="term" value="F:metal ion binding"/>
    <property type="evidence" value="ECO:0007669"/>
    <property type="project" value="UniProtKB-UniRule"/>
</dbReference>
<protein>
    <recommendedName>
        <fullName evidence="3 5">GTP cyclohydrolase 1 type 2 homolog</fullName>
    </recommendedName>
</protein>
<accession>A0A6M5YZ14</accession>
<feature type="binding site" evidence="6">
    <location>
        <position position="65"/>
    </location>
    <ligand>
        <name>a divalent metal cation</name>
        <dbReference type="ChEBI" id="CHEBI:60240"/>
        <label>1</label>
    </ligand>
</feature>
<dbReference type="GO" id="GO:0016787">
    <property type="term" value="F:hydrolase activity"/>
    <property type="evidence" value="ECO:0007669"/>
    <property type="project" value="UniProtKB-KW"/>
</dbReference>
<feature type="binding site" evidence="6">
    <location>
        <position position="333"/>
    </location>
    <ligand>
        <name>a divalent metal cation</name>
        <dbReference type="ChEBI" id="CHEBI:60240"/>
        <label>1</label>
    </ligand>
</feature>
<comment type="similarity">
    <text evidence="1 5">Belongs to the GTP cyclohydrolase I type 2/NIF3 family.</text>
</comment>
<dbReference type="NCBIfam" id="TIGR00486">
    <property type="entry name" value="YbgI_SA1388"/>
    <property type="match status" value="1"/>
</dbReference>
<evidence type="ECO:0000256" key="3">
    <source>
        <dbReference type="ARBA" id="ARBA00022112"/>
    </source>
</evidence>
<feature type="binding site" evidence="6">
    <location>
        <position position="329"/>
    </location>
    <ligand>
        <name>a divalent metal cation</name>
        <dbReference type="ChEBI" id="CHEBI:60240"/>
        <label>1</label>
    </ligand>
</feature>
<evidence type="ECO:0000256" key="1">
    <source>
        <dbReference type="ARBA" id="ARBA00006964"/>
    </source>
</evidence>
<organism evidence="7 8">
    <name type="scientific">Frigoriglobus tundricola</name>
    <dbReference type="NCBI Taxonomy" id="2774151"/>
    <lineage>
        <taxon>Bacteria</taxon>
        <taxon>Pseudomonadati</taxon>
        <taxon>Planctomycetota</taxon>
        <taxon>Planctomycetia</taxon>
        <taxon>Gemmatales</taxon>
        <taxon>Gemmataceae</taxon>
        <taxon>Frigoriglobus</taxon>
    </lineage>
</organism>
<comment type="subunit">
    <text evidence="2">Homohexamer.</text>
</comment>
<dbReference type="Gene3D" id="3.30.70.120">
    <property type="match status" value="1"/>
</dbReference>
<dbReference type="EMBL" id="CP053452">
    <property type="protein sequence ID" value="QJW98152.1"/>
    <property type="molecule type" value="Genomic_DNA"/>
</dbReference>
<feature type="binding site" evidence="6">
    <location>
        <position position="66"/>
    </location>
    <ligand>
        <name>a divalent metal cation</name>
        <dbReference type="ChEBI" id="CHEBI:60240"/>
        <label>1</label>
    </ligand>
</feature>
<dbReference type="SUPFAM" id="SSF102705">
    <property type="entry name" value="NIF3 (NGG1p interacting factor 3)-like"/>
    <property type="match status" value="1"/>
</dbReference>
<dbReference type="GO" id="GO:0005737">
    <property type="term" value="C:cytoplasm"/>
    <property type="evidence" value="ECO:0007669"/>
    <property type="project" value="TreeGrafter"/>
</dbReference>
<dbReference type="FunFam" id="3.40.1390.30:FF:000001">
    <property type="entry name" value="GTP cyclohydrolase 1 type 2"/>
    <property type="match status" value="1"/>
</dbReference>
<sequence>MPTVAEFAAYLERFAPCATAAEWDNVGLLLGDPAADVTRVLTCLTLTPDVSAEAVREGANLIVTHHPVLFRGAKKLTATTSDGQTVLPLLRAGIAVYSPHTAFDNCPGGINDGLCRRLGLANVSPLRPRDARKQCKLVVFVPESDLQTVSDALFAAGAGVIGQYNECSFRLAGTGTFYGTDSTNPTVGQKGRREDVSEWRLEVVVPESLVSTAVRAVRATHSYEEPAFDVYPLKPGTSGGDGRFGELAQPTPLGELARHLKGALSAAGVQVVGDLARPVRTVAVACGAAGEFLGDAIKRKCDAFLTGEVRFHDALTARGANVALILPGHYATERPAVEDLAAQLATDFSGVTAWASRDERDPLATI</sequence>
<dbReference type="Proteomes" id="UP000503447">
    <property type="component" value="Chromosome"/>
</dbReference>
<dbReference type="InterPro" id="IPR015867">
    <property type="entry name" value="N-reg_PII/ATP_PRibTrfase_C"/>
</dbReference>
<evidence type="ECO:0000313" key="7">
    <source>
        <dbReference type="EMBL" id="QJW98152.1"/>
    </source>
</evidence>
<reference evidence="8" key="1">
    <citation type="submission" date="2020-05" db="EMBL/GenBank/DDBJ databases">
        <title>Frigoriglobus tundricola gen. nov., sp. nov., a psychrotolerant cellulolytic planctomycete of the family Gemmataceae with two divergent copies of 16S rRNA gene.</title>
        <authorList>
            <person name="Kulichevskaya I.S."/>
            <person name="Ivanova A.A."/>
            <person name="Naumoff D.G."/>
            <person name="Beletsky A.V."/>
            <person name="Rijpstra W.I.C."/>
            <person name="Sinninghe Damste J.S."/>
            <person name="Mardanov A.V."/>
            <person name="Ravin N.V."/>
            <person name="Dedysh S.N."/>
        </authorList>
    </citation>
    <scope>NUCLEOTIDE SEQUENCE [LARGE SCALE GENOMIC DNA]</scope>
    <source>
        <strain evidence="8">PL17</strain>
    </source>
</reference>
<dbReference type="PANTHER" id="PTHR13799">
    <property type="entry name" value="NGG1 INTERACTING FACTOR 3"/>
    <property type="match status" value="1"/>
</dbReference>
<gene>
    <name evidence="7" type="ORF">FTUN_5732</name>
</gene>
<dbReference type="RefSeq" id="WP_171473386.1">
    <property type="nucleotide sequence ID" value="NZ_CP053452.2"/>
</dbReference>
<dbReference type="KEGG" id="ftj:FTUN_5732"/>
<dbReference type="PIRSF" id="PIRSF037489">
    <property type="entry name" value="UCP037489_NIF3_YqfO"/>
    <property type="match status" value="1"/>
</dbReference>
<proteinExistence type="inferred from homology"/>
<keyword evidence="8" id="KW-1185">Reference proteome</keyword>
<name>A0A6M5YZ14_9BACT</name>
<dbReference type="InterPro" id="IPR002678">
    <property type="entry name" value="DUF34/NIF3"/>
</dbReference>
<dbReference type="AlphaFoldDB" id="A0A6M5YZ14"/>
<keyword evidence="7" id="KW-0378">Hydrolase</keyword>
<dbReference type="InterPro" id="IPR036069">
    <property type="entry name" value="DUF34/NIF3_sf"/>
</dbReference>
<evidence type="ECO:0000313" key="8">
    <source>
        <dbReference type="Proteomes" id="UP000503447"/>
    </source>
</evidence>
<evidence type="ECO:0000256" key="5">
    <source>
        <dbReference type="PIRNR" id="PIRNR037489"/>
    </source>
</evidence>
<dbReference type="Gene3D" id="3.40.1390.30">
    <property type="entry name" value="NIF3 (NGG1p interacting factor 3)-like"/>
    <property type="match status" value="2"/>
</dbReference>
<evidence type="ECO:0000256" key="2">
    <source>
        <dbReference type="ARBA" id="ARBA00011643"/>
    </source>
</evidence>
<dbReference type="Pfam" id="PF01784">
    <property type="entry name" value="DUF34_NIF3"/>
    <property type="match status" value="1"/>
</dbReference>
<evidence type="ECO:0000256" key="6">
    <source>
        <dbReference type="PIRSR" id="PIRSR602678-1"/>
    </source>
</evidence>
<dbReference type="PANTHER" id="PTHR13799:SF14">
    <property type="entry name" value="GTP CYCLOHYDROLASE 1 TYPE 2 HOMOLOG"/>
    <property type="match status" value="1"/>
</dbReference>